<name>A0A8W8MQF0_MAGGI</name>
<sequence length="311" mass="34817">MATGQGSDFHPDDDAGVLRKAMKGLGTDEDAIIQVLGNRSNAQRQEIKRIYEVMFARNLIKDLKSELGGDLLKVILACMRPPAEFDARELSKAMEGLGTDEELLIEIMCSRTTDELRAIKMAYEKKYKKTLEDSLKSETSGDFKRLMVSLTTCGRFEDSAVDLQKAEADAKKLYNAGEKRWGTDEAVFNSILALQSYSQLRAVFDMYVKVANKDIEDSIKSEMSGDLEAGMLAIVRIVKNSAEFFAKKLYKSMKGAGTNDDDLIRVVVSRSERNMDAIKKEFEKLYGQSLAQFIENDTSGDYKKMLLALIS</sequence>
<evidence type="ECO:0000256" key="11">
    <source>
        <dbReference type="RuleBase" id="RU003540"/>
    </source>
</evidence>
<evidence type="ECO:0000256" key="1">
    <source>
        <dbReference type="ARBA" id="ARBA00004340"/>
    </source>
</evidence>
<dbReference type="FunFam" id="1.10.220.10:FF:000003">
    <property type="entry name" value="Annexin"/>
    <property type="match status" value="1"/>
</dbReference>
<comment type="domain">
    <text evidence="11">A pair of annexin repeats may form one binding site for calcium and phospholipid.</text>
</comment>
<keyword evidence="13" id="KW-1185">Reference proteome</keyword>
<dbReference type="GO" id="GO:0005634">
    <property type="term" value="C:nucleus"/>
    <property type="evidence" value="ECO:0007669"/>
    <property type="project" value="TreeGrafter"/>
</dbReference>
<dbReference type="GO" id="GO:0005544">
    <property type="term" value="F:calcium-dependent phospholipid binding"/>
    <property type="evidence" value="ECO:0007669"/>
    <property type="project" value="UniProtKB-KW"/>
</dbReference>
<evidence type="ECO:0000313" key="12">
    <source>
        <dbReference type="EnsemblMetazoa" id="G3379.2:cds"/>
    </source>
</evidence>
<proteinExistence type="inferred from homology"/>
<evidence type="ECO:0000256" key="6">
    <source>
        <dbReference type="ARBA" id="ARBA00023216"/>
    </source>
</evidence>
<dbReference type="GO" id="GO:0005737">
    <property type="term" value="C:cytoplasm"/>
    <property type="evidence" value="ECO:0007669"/>
    <property type="project" value="TreeGrafter"/>
</dbReference>
<dbReference type="PRINTS" id="PR00196">
    <property type="entry name" value="ANNEXIN"/>
</dbReference>
<dbReference type="FunFam" id="1.10.220.10:FF:000001">
    <property type="entry name" value="Annexin"/>
    <property type="match status" value="1"/>
</dbReference>
<evidence type="ECO:0000256" key="2">
    <source>
        <dbReference type="ARBA" id="ARBA00004550"/>
    </source>
</evidence>
<dbReference type="GO" id="GO:0001786">
    <property type="term" value="F:phosphatidylserine binding"/>
    <property type="evidence" value="ECO:0007669"/>
    <property type="project" value="TreeGrafter"/>
</dbReference>
<comment type="similarity">
    <text evidence="3 11">Belongs to the annexin family.</text>
</comment>
<evidence type="ECO:0000256" key="10">
    <source>
        <dbReference type="ARBA" id="ARBA00077076"/>
    </source>
</evidence>
<dbReference type="EnsemblMetazoa" id="G3379.2">
    <property type="protein sequence ID" value="G3379.2:cds"/>
    <property type="gene ID" value="G3379"/>
</dbReference>
<keyword evidence="5 11" id="KW-0106">Calcium</keyword>
<keyword evidence="6 11" id="KW-0041">Annexin</keyword>
<dbReference type="InterPro" id="IPR018252">
    <property type="entry name" value="Annexin_repeat_CS"/>
</dbReference>
<dbReference type="Gene3D" id="1.10.220.10">
    <property type="entry name" value="Annexin"/>
    <property type="match status" value="4"/>
</dbReference>
<dbReference type="Proteomes" id="UP000005408">
    <property type="component" value="Unassembled WGS sequence"/>
</dbReference>
<dbReference type="SMART" id="SM00335">
    <property type="entry name" value="ANX"/>
    <property type="match status" value="4"/>
</dbReference>
<dbReference type="GO" id="GO:0012506">
    <property type="term" value="C:vesicle membrane"/>
    <property type="evidence" value="ECO:0007669"/>
    <property type="project" value="TreeGrafter"/>
</dbReference>
<dbReference type="OMA" id="DENQGVN"/>
<dbReference type="GO" id="GO:0043657">
    <property type="term" value="C:host cell"/>
    <property type="evidence" value="ECO:0007669"/>
    <property type="project" value="UniProtKB-SubCell"/>
</dbReference>
<comment type="subcellular location">
    <subcellularLocation>
        <location evidence="1">Host cell</location>
    </subcellularLocation>
    <subcellularLocation>
        <location evidence="2">Secreted</location>
        <location evidence="2">Extracellular exosome</location>
    </subcellularLocation>
    <subcellularLocation>
        <location evidence="9">Tegument</location>
    </subcellularLocation>
</comment>
<dbReference type="InterPro" id="IPR037104">
    <property type="entry name" value="Annexin_sf"/>
</dbReference>
<dbReference type="InterPro" id="IPR001464">
    <property type="entry name" value="Annexin"/>
</dbReference>
<keyword evidence="7 11" id="KW-0111">Calcium/phospholipid-binding</keyword>
<dbReference type="FunFam" id="1.10.220.10:FF:000002">
    <property type="entry name" value="Annexin"/>
    <property type="match status" value="1"/>
</dbReference>
<dbReference type="GO" id="GO:0005576">
    <property type="term" value="C:extracellular region"/>
    <property type="evidence" value="ECO:0007669"/>
    <property type="project" value="UniProtKB-SubCell"/>
</dbReference>
<dbReference type="AlphaFoldDB" id="A0A8W8MQF0"/>
<dbReference type="SUPFAM" id="SSF47874">
    <property type="entry name" value="Annexin"/>
    <property type="match status" value="1"/>
</dbReference>
<evidence type="ECO:0000256" key="5">
    <source>
        <dbReference type="ARBA" id="ARBA00022837"/>
    </source>
</evidence>
<dbReference type="Pfam" id="PF00191">
    <property type="entry name" value="Annexin"/>
    <property type="match status" value="4"/>
</dbReference>
<protein>
    <recommendedName>
        <fullName evidence="10 11">Annexin</fullName>
    </recommendedName>
</protein>
<dbReference type="PANTHER" id="PTHR10502">
    <property type="entry name" value="ANNEXIN"/>
    <property type="match status" value="1"/>
</dbReference>
<dbReference type="GO" id="GO:0005509">
    <property type="term" value="F:calcium ion binding"/>
    <property type="evidence" value="ECO:0007669"/>
    <property type="project" value="InterPro"/>
</dbReference>
<evidence type="ECO:0000256" key="9">
    <source>
        <dbReference type="ARBA" id="ARBA00060393"/>
    </source>
</evidence>
<evidence type="ECO:0000256" key="7">
    <source>
        <dbReference type="ARBA" id="ARBA00023302"/>
    </source>
</evidence>
<dbReference type="PANTHER" id="PTHR10502:SF102">
    <property type="entry name" value="ANNEXIN B11"/>
    <property type="match status" value="1"/>
</dbReference>
<reference evidence="12" key="1">
    <citation type="submission" date="2022-08" db="UniProtKB">
        <authorList>
            <consortium name="EnsemblMetazoa"/>
        </authorList>
    </citation>
    <scope>IDENTIFICATION</scope>
    <source>
        <strain evidence="12">05x7-T-G4-1.051#20</strain>
    </source>
</reference>
<keyword evidence="4 11" id="KW-0677">Repeat</keyword>
<dbReference type="InterPro" id="IPR018502">
    <property type="entry name" value="Annexin_repeat"/>
</dbReference>
<dbReference type="FunFam" id="1.10.220.10:FF:000004">
    <property type="entry name" value="Annexin"/>
    <property type="match status" value="1"/>
</dbReference>
<evidence type="ECO:0000256" key="3">
    <source>
        <dbReference type="ARBA" id="ARBA00007831"/>
    </source>
</evidence>
<dbReference type="OrthoDB" id="37886at2759"/>
<comment type="function">
    <text evidence="8">Involved in reproduction of the worm. Involved in host-parasite interaction. Delivered into the host cell by means of parasite exosomes. Binds to acidic phospholipid membranes in a calcium-dependent manner in vitro. Causes aggregation of liposomes in the presence of calcium, but not in its absence. Likely to promote membrane fusion. May provide structural integrity within the tegument.</text>
</comment>
<organism evidence="12 13">
    <name type="scientific">Magallana gigas</name>
    <name type="common">Pacific oyster</name>
    <name type="synonym">Crassostrea gigas</name>
    <dbReference type="NCBI Taxonomy" id="29159"/>
    <lineage>
        <taxon>Eukaryota</taxon>
        <taxon>Metazoa</taxon>
        <taxon>Spiralia</taxon>
        <taxon>Lophotrochozoa</taxon>
        <taxon>Mollusca</taxon>
        <taxon>Bivalvia</taxon>
        <taxon>Autobranchia</taxon>
        <taxon>Pteriomorphia</taxon>
        <taxon>Ostreida</taxon>
        <taxon>Ostreoidea</taxon>
        <taxon>Ostreidae</taxon>
        <taxon>Magallana</taxon>
    </lineage>
</organism>
<evidence type="ECO:0000256" key="4">
    <source>
        <dbReference type="ARBA" id="ARBA00022737"/>
    </source>
</evidence>
<accession>A0A8W8MQF0</accession>
<dbReference type="PROSITE" id="PS00223">
    <property type="entry name" value="ANNEXIN_1"/>
    <property type="match status" value="2"/>
</dbReference>
<dbReference type="PROSITE" id="PS51897">
    <property type="entry name" value="ANNEXIN_2"/>
    <property type="match status" value="4"/>
</dbReference>
<evidence type="ECO:0000256" key="8">
    <source>
        <dbReference type="ARBA" id="ARBA00059330"/>
    </source>
</evidence>
<evidence type="ECO:0000313" key="13">
    <source>
        <dbReference type="Proteomes" id="UP000005408"/>
    </source>
</evidence>
<dbReference type="GO" id="GO:0005886">
    <property type="term" value="C:plasma membrane"/>
    <property type="evidence" value="ECO:0007669"/>
    <property type="project" value="TreeGrafter"/>
</dbReference>
<dbReference type="EnsemblMetazoa" id="G3379.1">
    <property type="protein sequence ID" value="G3379.1:cds"/>
    <property type="gene ID" value="G3379"/>
</dbReference>